<dbReference type="GO" id="GO:0003677">
    <property type="term" value="F:DNA binding"/>
    <property type="evidence" value="ECO:0007669"/>
    <property type="project" value="UniProtKB-KW"/>
</dbReference>
<dbReference type="Pfam" id="PF04433">
    <property type="entry name" value="SWIRM"/>
    <property type="match status" value="1"/>
</dbReference>
<evidence type="ECO:0000256" key="6">
    <source>
        <dbReference type="SAM" id="Coils"/>
    </source>
</evidence>
<dbReference type="Pfam" id="PF16495">
    <property type="entry name" value="SWIRM-assoc_1"/>
    <property type="match status" value="1"/>
</dbReference>
<dbReference type="PROSITE" id="PS51293">
    <property type="entry name" value="SANT"/>
    <property type="match status" value="1"/>
</dbReference>
<dbReference type="GO" id="GO:0005634">
    <property type="term" value="C:nucleus"/>
    <property type="evidence" value="ECO:0007669"/>
    <property type="project" value="UniProtKB-ARBA"/>
</dbReference>
<feature type="compositionally biased region" description="Basic and acidic residues" evidence="7">
    <location>
        <begin position="456"/>
        <end position="479"/>
    </location>
</feature>
<dbReference type="PROSITE" id="PS50934">
    <property type="entry name" value="SWIRM"/>
    <property type="match status" value="1"/>
</dbReference>
<feature type="domain" description="SWIRM" evidence="9">
    <location>
        <begin position="180"/>
        <end position="278"/>
    </location>
</feature>
<dbReference type="FunFam" id="1.10.10.60:FF:000014">
    <property type="entry name" value="SWI/SNF complex subunit SMARCC2 isoform C"/>
    <property type="match status" value="1"/>
</dbReference>
<dbReference type="InterPro" id="IPR036388">
    <property type="entry name" value="WH-like_DNA-bd_sf"/>
</dbReference>
<dbReference type="PANTHER" id="PTHR12802:SF61">
    <property type="entry name" value="SWI_SNF COMPLEX SUBUNIT SWI3C"/>
    <property type="match status" value="1"/>
</dbReference>
<evidence type="ECO:0000256" key="5">
    <source>
        <dbReference type="ARBA" id="ARBA00023242"/>
    </source>
</evidence>
<feature type="domain" description="Myb-like" evidence="8">
    <location>
        <begin position="388"/>
        <end position="438"/>
    </location>
</feature>
<evidence type="ECO:0000259" key="9">
    <source>
        <dbReference type="PROSITE" id="PS50934"/>
    </source>
</evidence>
<feature type="compositionally biased region" description="Polar residues" evidence="7">
    <location>
        <begin position="656"/>
        <end position="679"/>
    </location>
</feature>
<evidence type="ECO:0000256" key="2">
    <source>
        <dbReference type="ARBA" id="ARBA00023015"/>
    </source>
</evidence>
<keyword evidence="2" id="KW-0805">Transcription regulation</keyword>
<proteinExistence type="predicted"/>
<keyword evidence="6" id="KW-0175">Coiled coil</keyword>
<evidence type="ECO:0000256" key="4">
    <source>
        <dbReference type="ARBA" id="ARBA00023163"/>
    </source>
</evidence>
<evidence type="ECO:0000313" key="12">
    <source>
        <dbReference type="Proteomes" id="UP001632038"/>
    </source>
</evidence>
<evidence type="ECO:0000256" key="1">
    <source>
        <dbReference type="ARBA" id="ARBA00022473"/>
    </source>
</evidence>
<dbReference type="InterPro" id="IPR007526">
    <property type="entry name" value="SWIRM"/>
</dbReference>
<dbReference type="CDD" id="cd00167">
    <property type="entry name" value="SANT"/>
    <property type="match status" value="1"/>
</dbReference>
<feature type="region of interest" description="Disordered" evidence="7">
    <location>
        <begin position="621"/>
        <end position="719"/>
    </location>
</feature>
<organism evidence="11 12">
    <name type="scientific">Castilleja foliolosa</name>
    <dbReference type="NCBI Taxonomy" id="1961234"/>
    <lineage>
        <taxon>Eukaryota</taxon>
        <taxon>Viridiplantae</taxon>
        <taxon>Streptophyta</taxon>
        <taxon>Embryophyta</taxon>
        <taxon>Tracheophyta</taxon>
        <taxon>Spermatophyta</taxon>
        <taxon>Magnoliopsida</taxon>
        <taxon>eudicotyledons</taxon>
        <taxon>Gunneridae</taxon>
        <taxon>Pentapetalae</taxon>
        <taxon>asterids</taxon>
        <taxon>lamiids</taxon>
        <taxon>Lamiales</taxon>
        <taxon>Orobanchaceae</taxon>
        <taxon>Pedicularideae</taxon>
        <taxon>Castillejinae</taxon>
        <taxon>Castilleja</taxon>
    </lineage>
</organism>
<evidence type="ECO:0008006" key="13">
    <source>
        <dbReference type="Google" id="ProtNLM"/>
    </source>
</evidence>
<keyword evidence="4" id="KW-0804">Transcription</keyword>
<evidence type="ECO:0000256" key="7">
    <source>
        <dbReference type="SAM" id="MobiDB-lite"/>
    </source>
</evidence>
<protein>
    <recommendedName>
        <fullName evidence="13">SWI/SNF complex subunit SWI3C</fullName>
    </recommendedName>
</protein>
<evidence type="ECO:0000256" key="3">
    <source>
        <dbReference type="ARBA" id="ARBA00023125"/>
    </source>
</evidence>
<feature type="compositionally biased region" description="Low complexity" evidence="7">
    <location>
        <begin position="692"/>
        <end position="711"/>
    </location>
</feature>
<evidence type="ECO:0000259" key="10">
    <source>
        <dbReference type="PROSITE" id="PS51293"/>
    </source>
</evidence>
<dbReference type="PROSITE" id="PS50090">
    <property type="entry name" value="MYB_LIKE"/>
    <property type="match status" value="1"/>
</dbReference>
<feature type="coiled-coil region" evidence="6">
    <location>
        <begin position="561"/>
        <end position="588"/>
    </location>
</feature>
<feature type="compositionally biased region" description="Acidic residues" evidence="7">
    <location>
        <begin position="29"/>
        <end position="45"/>
    </location>
</feature>
<dbReference type="SMART" id="SM00717">
    <property type="entry name" value="SANT"/>
    <property type="match status" value="1"/>
</dbReference>
<evidence type="ECO:0000259" key="8">
    <source>
        <dbReference type="PROSITE" id="PS50090"/>
    </source>
</evidence>
<feature type="region of interest" description="Disordered" evidence="7">
    <location>
        <begin position="445"/>
        <end position="480"/>
    </location>
</feature>
<dbReference type="EMBL" id="JAVIJP010000018">
    <property type="protein sequence ID" value="KAL3638847.1"/>
    <property type="molecule type" value="Genomic_DNA"/>
</dbReference>
<accession>A0ABD3DA14</accession>
<comment type="caution">
    <text evidence="11">The sequence shown here is derived from an EMBL/GenBank/DDBJ whole genome shotgun (WGS) entry which is preliminary data.</text>
</comment>
<name>A0ABD3DA14_9LAMI</name>
<feature type="region of interest" description="Disordered" evidence="7">
    <location>
        <begin position="1"/>
        <end position="63"/>
    </location>
</feature>
<evidence type="ECO:0000313" key="11">
    <source>
        <dbReference type="EMBL" id="KAL3638847.1"/>
    </source>
</evidence>
<feature type="compositionally biased region" description="Basic residues" evidence="7">
    <location>
        <begin position="11"/>
        <end position="24"/>
    </location>
</feature>
<feature type="domain" description="SANT" evidence="10">
    <location>
        <begin position="391"/>
        <end position="442"/>
    </location>
</feature>
<dbReference type="SUPFAM" id="SSF46689">
    <property type="entry name" value="Homeodomain-like"/>
    <property type="match status" value="2"/>
</dbReference>
<keyword evidence="1" id="KW-0217">Developmental protein</keyword>
<dbReference type="InterPro" id="IPR001005">
    <property type="entry name" value="SANT/Myb"/>
</dbReference>
<dbReference type="FunFam" id="1.10.10.10:FF:000020">
    <property type="entry name" value="SWI/SNF complex subunit SMARCC2 isoform c"/>
    <property type="match status" value="1"/>
</dbReference>
<keyword evidence="3" id="KW-0238">DNA-binding</keyword>
<dbReference type="Gene3D" id="1.10.10.60">
    <property type="entry name" value="Homeodomain-like"/>
    <property type="match status" value="1"/>
</dbReference>
<dbReference type="PANTHER" id="PTHR12802">
    <property type="entry name" value="SWI/SNF COMPLEX-RELATED"/>
    <property type="match status" value="1"/>
</dbReference>
<dbReference type="Pfam" id="PF00249">
    <property type="entry name" value="Myb_DNA-binding"/>
    <property type="match status" value="1"/>
</dbReference>
<dbReference type="Gene3D" id="1.10.10.10">
    <property type="entry name" value="Winged helix-like DNA-binding domain superfamily/Winged helix DNA-binding domain"/>
    <property type="match status" value="1"/>
</dbReference>
<dbReference type="InterPro" id="IPR009057">
    <property type="entry name" value="Homeodomain-like_sf"/>
</dbReference>
<keyword evidence="12" id="KW-1185">Reference proteome</keyword>
<keyword evidence="5" id="KW-0539">Nucleus</keyword>
<dbReference type="InterPro" id="IPR032451">
    <property type="entry name" value="SMARCC_C"/>
</dbReference>
<dbReference type="InterPro" id="IPR017884">
    <property type="entry name" value="SANT_dom"/>
</dbReference>
<sequence>MPASSSEARARWRKRKREQRRKSKLKELENDDTFDDNEDDDDPDMDPPQNHLETEYHPHNSNRNQILRAKESEKFADGGLRISEFPIAIKRVVNRAHSSVFGIVEAERAARNGENGGQGQIGVAVLENISYGQLQALSAVPRDSAALLEETESGSIVIVPPRIIAGSGVPKRLGSAGRVHFVPVHSEWFSTNSVHRLERQVVPHFFSGKSTDHTPEKYMENRNLIVAKYMENPEKHLSVADCQGLVSGIDIDDLNRIVRFLDHWGIINYCAEPLKHEPHKDGTYLFEDSNGELRVPSAALKSINSLIQFEKPKCKLKAREEDPDIDISIREQLSEQQCHFCSRYIATVYYQSQKEADILLCLDCFNEGIFVAGHSSIDFLKVNSLNNYGDVDGDNWTDQEMLLLLEGIQLHSENWNKIAEHVGSKSKAQCIVHFVRLPLDGQNIDVPSTSKPSNLWDHDDNHERSESKSNGFNEEKGDFENTFPFANSENPVMNMVAFLASTLGPRVAAACAHESLASLCKNDGKEGSQNDDEAVILSAEKVKAAAKDGLAAAAVKAKLFADHEEREIQRLSANIVNHQLKRLELKLKQFAEIETLLMRECEQMERTRQRIASERALTASGQFVATSASRPMGPPSLGTQTPGNSRPQAPGPQNPPSNSGFGNSQPIHPNMSLMHQQGMNGPGTRFPLSAIQPSSSTSNSNFNPTSNSQSSLGHSMLRPATNFIARQSNGF</sequence>
<dbReference type="AlphaFoldDB" id="A0ABD3DA14"/>
<gene>
    <name evidence="11" type="ORF">CASFOL_016754</name>
</gene>
<reference evidence="12" key="1">
    <citation type="journal article" date="2024" name="IScience">
        <title>Strigolactones Initiate the Formation of Haustorium-like Structures in Castilleja.</title>
        <authorList>
            <person name="Buerger M."/>
            <person name="Peterson D."/>
            <person name="Chory J."/>
        </authorList>
    </citation>
    <scope>NUCLEOTIDE SEQUENCE [LARGE SCALE GENOMIC DNA]</scope>
</reference>
<dbReference type="Proteomes" id="UP001632038">
    <property type="component" value="Unassembled WGS sequence"/>
</dbReference>
<feature type="compositionally biased region" description="Polar residues" evidence="7">
    <location>
        <begin position="637"/>
        <end position="647"/>
    </location>
</feature>